<dbReference type="Proteomes" id="UP000002058">
    <property type="component" value="Unassembled WGS sequence"/>
</dbReference>
<dbReference type="RefSeq" id="XP_002540880.1">
    <property type="nucleotide sequence ID" value="XM_002540834.1"/>
</dbReference>
<dbReference type="PANTHER" id="PTHR33643">
    <property type="entry name" value="UREASE ACCESSORY PROTEIN D"/>
    <property type="match status" value="1"/>
</dbReference>
<dbReference type="PANTHER" id="PTHR33643:SF1">
    <property type="entry name" value="UREASE ACCESSORY PROTEIN D"/>
    <property type="match status" value="1"/>
</dbReference>
<dbReference type="EMBL" id="CH476615">
    <property type="protein sequence ID" value="EEP75547.1"/>
    <property type="molecule type" value="Genomic_DNA"/>
</dbReference>
<keyword evidence="2" id="KW-0143">Chaperone</keyword>
<reference evidence="4" key="1">
    <citation type="journal article" date="2009" name="Genome Res.">
        <title>Comparative genomic analyses of the human fungal pathogens Coccidioides and their relatives.</title>
        <authorList>
            <person name="Sharpton T.J."/>
            <person name="Stajich J.E."/>
            <person name="Rounsley S.D."/>
            <person name="Gardner M.J."/>
            <person name="Wortman J.R."/>
            <person name="Jordar V.S."/>
            <person name="Maiti R."/>
            <person name="Kodira C.D."/>
            <person name="Neafsey D.E."/>
            <person name="Zeng Q."/>
            <person name="Hung C.-Y."/>
            <person name="McMahan C."/>
            <person name="Muszewska A."/>
            <person name="Grynberg M."/>
            <person name="Mandel M.A."/>
            <person name="Kellner E.M."/>
            <person name="Barker B.M."/>
            <person name="Galgiani J.N."/>
            <person name="Orbach M.J."/>
            <person name="Kirkland T.N."/>
            <person name="Cole G.T."/>
            <person name="Henn M.R."/>
            <person name="Birren B.W."/>
            <person name="Taylor J.W."/>
        </authorList>
    </citation>
    <scope>NUCLEOTIDE SEQUENCE [LARGE SCALE GENOMIC DNA]</scope>
    <source>
        <strain evidence="4">UAMH 1704</strain>
    </source>
</reference>
<dbReference type="STRING" id="336963.C4JL58"/>
<comment type="similarity">
    <text evidence="1">Belongs to the UreD family.</text>
</comment>
<evidence type="ECO:0000256" key="2">
    <source>
        <dbReference type="ARBA" id="ARBA00023186"/>
    </source>
</evidence>
<protein>
    <recommendedName>
        <fullName evidence="5">Urease accessory protein UreD</fullName>
    </recommendedName>
</protein>
<dbReference type="InterPro" id="IPR002669">
    <property type="entry name" value="UreD"/>
</dbReference>
<sequence>MPSNIINSPFSTSIPPGHGEVVLSILPPGIPSISILSYRYPLKLISRIPACRLDSKYPASATRPVHLYLLSYGGGFLPGDHIEVSIKLQPRSRLVVTTPQGSTKIYKTESQAERDKRTVPGSKLDRSQQIINVELSAESGLCYLPDPAVPFEKSRYEQIQRFTLLEGEDLSRTTAPSAKDGEKDKSCHLASLCVLDWVTEGRSARGENWAFDLWEGRNEVWVRDCKTGKTRLLVRDTVILSDETSASNENDTPNGDIRQHKRQAQFSATPLPISSRTAPHGVLGTLILYGPLFDSLSACFMEEFSSMPRIGNRYGPSSQPAHETGTSKTSNVTWTAARVRSRFVIVKFGAPDFESAKCWLGGILRKEGSVQKEFGEEALLYL</sequence>
<dbReference type="GeneID" id="8444476"/>
<accession>C4JL58</accession>
<dbReference type="GO" id="GO:0016151">
    <property type="term" value="F:nickel cation binding"/>
    <property type="evidence" value="ECO:0007669"/>
    <property type="project" value="InterPro"/>
</dbReference>
<dbReference type="AlphaFoldDB" id="C4JL58"/>
<evidence type="ECO:0000256" key="1">
    <source>
        <dbReference type="ARBA" id="ARBA00007177"/>
    </source>
</evidence>
<gene>
    <name evidence="3" type="ORF">UREG_00393</name>
</gene>
<dbReference type="KEGG" id="ure:UREG_00393"/>
<evidence type="ECO:0008006" key="5">
    <source>
        <dbReference type="Google" id="ProtNLM"/>
    </source>
</evidence>
<dbReference type="HAMAP" id="MF_01384">
    <property type="entry name" value="UreD"/>
    <property type="match status" value="1"/>
</dbReference>
<keyword evidence="4" id="KW-1185">Reference proteome</keyword>
<organism evidence="3 4">
    <name type="scientific">Uncinocarpus reesii (strain UAMH 1704)</name>
    <dbReference type="NCBI Taxonomy" id="336963"/>
    <lineage>
        <taxon>Eukaryota</taxon>
        <taxon>Fungi</taxon>
        <taxon>Dikarya</taxon>
        <taxon>Ascomycota</taxon>
        <taxon>Pezizomycotina</taxon>
        <taxon>Eurotiomycetes</taxon>
        <taxon>Eurotiomycetidae</taxon>
        <taxon>Onygenales</taxon>
        <taxon>Onygenaceae</taxon>
        <taxon>Uncinocarpus</taxon>
    </lineage>
</organism>
<dbReference type="Pfam" id="PF01774">
    <property type="entry name" value="UreD"/>
    <property type="match status" value="1"/>
</dbReference>
<dbReference type="InParanoid" id="C4JL58"/>
<dbReference type="OrthoDB" id="5550464at2759"/>
<name>C4JL58_UNCRE</name>
<evidence type="ECO:0000313" key="4">
    <source>
        <dbReference type="Proteomes" id="UP000002058"/>
    </source>
</evidence>
<dbReference type="eggNOG" id="ENOG502QSQN">
    <property type="taxonomic scope" value="Eukaryota"/>
</dbReference>
<dbReference type="OMA" id="NWSDHAP"/>
<dbReference type="VEuPathDB" id="FungiDB:UREG_00393"/>
<proteinExistence type="inferred from homology"/>
<evidence type="ECO:0000313" key="3">
    <source>
        <dbReference type="EMBL" id="EEP75547.1"/>
    </source>
</evidence>
<dbReference type="HOGENOM" id="CLU_021703_2_0_1"/>